<evidence type="ECO:0000313" key="1">
    <source>
        <dbReference type="EMBL" id="MEW9265123.1"/>
    </source>
</evidence>
<sequence>MPEMTFTVRWPDDTVQQCYSPSLVVHDHLSAGESYSVEEFTTRCRTALTEASDRVRARYGMGCSAAVAQLQDLTVRAAGFAPTAPVHVLDLTPPLPPTPGATP</sequence>
<dbReference type="Proteomes" id="UP001555826">
    <property type="component" value="Unassembled WGS sequence"/>
</dbReference>
<dbReference type="RefSeq" id="WP_367638052.1">
    <property type="nucleotide sequence ID" value="NZ_JBFNQN010000006.1"/>
</dbReference>
<organism evidence="1 2">
    <name type="scientific">Kineococcus endophyticus</name>
    <dbReference type="NCBI Taxonomy" id="1181883"/>
    <lineage>
        <taxon>Bacteria</taxon>
        <taxon>Bacillati</taxon>
        <taxon>Actinomycetota</taxon>
        <taxon>Actinomycetes</taxon>
        <taxon>Kineosporiales</taxon>
        <taxon>Kineosporiaceae</taxon>
        <taxon>Kineococcus</taxon>
    </lineage>
</organism>
<protein>
    <submittedName>
        <fullName evidence="1">MSMEG_0570 family nitrogen starvation response protein</fullName>
    </submittedName>
</protein>
<name>A0ABV3P670_9ACTN</name>
<keyword evidence="2" id="KW-1185">Reference proteome</keyword>
<dbReference type="NCBIfam" id="TIGR04042">
    <property type="entry name" value="MSMEG_0570_fam"/>
    <property type="match status" value="1"/>
</dbReference>
<proteinExistence type="predicted"/>
<reference evidence="1 2" key="1">
    <citation type="submission" date="2024-07" db="EMBL/GenBank/DDBJ databases">
        <authorList>
            <person name="Thanompreechachai J."/>
            <person name="Duangmal K."/>
        </authorList>
    </citation>
    <scope>NUCLEOTIDE SEQUENCE [LARGE SCALE GENOMIC DNA]</scope>
    <source>
        <strain evidence="1 2">KCTC 19886</strain>
    </source>
</reference>
<dbReference type="EMBL" id="JBFNQN010000006">
    <property type="protein sequence ID" value="MEW9265123.1"/>
    <property type="molecule type" value="Genomic_DNA"/>
</dbReference>
<comment type="caution">
    <text evidence="1">The sequence shown here is derived from an EMBL/GenBank/DDBJ whole genome shotgun (WGS) entry which is preliminary data.</text>
</comment>
<dbReference type="InterPro" id="IPR023846">
    <property type="entry name" value="CHP04042_MSMEG0570"/>
</dbReference>
<gene>
    <name evidence="1" type="ORF">AB1207_10225</name>
</gene>
<evidence type="ECO:0000313" key="2">
    <source>
        <dbReference type="Proteomes" id="UP001555826"/>
    </source>
</evidence>
<accession>A0ABV3P670</accession>